<dbReference type="OrthoDB" id="9803250at2"/>
<organism evidence="6 7">
    <name type="scientific">Candidatus Phytoplasma pruni</name>
    <dbReference type="NCBI Taxonomy" id="479893"/>
    <lineage>
        <taxon>Bacteria</taxon>
        <taxon>Bacillati</taxon>
        <taxon>Mycoplasmatota</taxon>
        <taxon>Mollicutes</taxon>
        <taxon>Acholeplasmatales</taxon>
        <taxon>Acholeplasmataceae</taxon>
        <taxon>Candidatus Phytoplasma</taxon>
        <taxon>16SrIII (X-disease group)</taxon>
    </lineage>
</organism>
<dbReference type="InterPro" id="IPR004368">
    <property type="entry name" value="TIF_IF1"/>
</dbReference>
<evidence type="ECO:0000256" key="2">
    <source>
        <dbReference type="ARBA" id="ARBA00022540"/>
    </source>
</evidence>
<dbReference type="EMBL" id="LHCF01000006">
    <property type="protein sequence ID" value="KOR75467.1"/>
    <property type="molecule type" value="Genomic_DNA"/>
</dbReference>
<evidence type="ECO:0000259" key="5">
    <source>
        <dbReference type="PROSITE" id="PS50832"/>
    </source>
</evidence>
<protein>
    <submittedName>
        <fullName evidence="6">Translation initiation factor IF-1</fullName>
    </submittedName>
</protein>
<dbReference type="PATRIC" id="fig|479893.3.peg.305"/>
<accession>A0A0M1MZY6</accession>
<dbReference type="PANTHER" id="PTHR33370:SF1">
    <property type="entry name" value="TRANSLATION INITIATION FACTOR IF-1, CHLOROPLASTIC"/>
    <property type="match status" value="1"/>
</dbReference>
<dbReference type="PANTHER" id="PTHR33370">
    <property type="entry name" value="TRANSLATION INITIATION FACTOR IF-1, CHLOROPLASTIC"/>
    <property type="match status" value="1"/>
</dbReference>
<evidence type="ECO:0000313" key="6">
    <source>
        <dbReference type="EMBL" id="KOR75467.1"/>
    </source>
</evidence>
<name>A0A0M1MZY6_9MOLU</name>
<feature type="domain" description="S1-like" evidence="5">
    <location>
        <begin position="12"/>
        <end position="67"/>
    </location>
</feature>
<dbReference type="RefSeq" id="WP_053521436.1">
    <property type="nucleotide sequence ID" value="NZ_LHCF01000006.1"/>
</dbReference>
<evidence type="ECO:0000256" key="3">
    <source>
        <dbReference type="ARBA" id="ARBA00022917"/>
    </source>
</evidence>
<proteinExistence type="inferred from homology"/>
<gene>
    <name evidence="6" type="primary">infA</name>
    <name evidence="6" type="ORF">CPX_001513</name>
</gene>
<dbReference type="GO" id="GO:0043022">
    <property type="term" value="F:ribosome binding"/>
    <property type="evidence" value="ECO:0007669"/>
    <property type="project" value="TreeGrafter"/>
</dbReference>
<dbReference type="InterPro" id="IPR012340">
    <property type="entry name" value="NA-bd_OB-fold"/>
</dbReference>
<dbReference type="AlphaFoldDB" id="A0A0M1MZY6"/>
<dbReference type="Pfam" id="PF01176">
    <property type="entry name" value="eIF-1a"/>
    <property type="match status" value="1"/>
</dbReference>
<dbReference type="Gene3D" id="2.40.50.140">
    <property type="entry name" value="Nucleic acid-binding proteins"/>
    <property type="match status" value="1"/>
</dbReference>
<keyword evidence="3 4" id="KW-0648">Protein biosynthesis</keyword>
<dbReference type="GO" id="GO:0003743">
    <property type="term" value="F:translation initiation factor activity"/>
    <property type="evidence" value="ECO:0007669"/>
    <property type="project" value="UniProtKB-UniRule"/>
</dbReference>
<dbReference type="Proteomes" id="UP000037386">
    <property type="component" value="Unassembled WGS sequence"/>
</dbReference>
<keyword evidence="2 4" id="KW-0396">Initiation factor</keyword>
<evidence type="ECO:0000313" key="7">
    <source>
        <dbReference type="Proteomes" id="UP000037386"/>
    </source>
</evidence>
<evidence type="ECO:0000256" key="4">
    <source>
        <dbReference type="PROSITE-ProRule" id="PRU00181"/>
    </source>
</evidence>
<dbReference type="PROSITE" id="PS50832">
    <property type="entry name" value="S1_IF1_TYPE"/>
    <property type="match status" value="1"/>
</dbReference>
<evidence type="ECO:0000256" key="1">
    <source>
        <dbReference type="ARBA" id="ARBA00010939"/>
    </source>
</evidence>
<dbReference type="STRING" id="479893.CPX_001513"/>
<dbReference type="InterPro" id="IPR006196">
    <property type="entry name" value="RNA-binding_domain_S1_IF1"/>
</dbReference>
<comment type="caution">
    <text evidence="6">The sequence shown here is derived from an EMBL/GenBank/DDBJ whole genome shotgun (WGS) entry which is preliminary data.</text>
</comment>
<dbReference type="SUPFAM" id="SSF50249">
    <property type="entry name" value="Nucleic acid-binding proteins"/>
    <property type="match status" value="1"/>
</dbReference>
<dbReference type="GO" id="GO:0005829">
    <property type="term" value="C:cytosol"/>
    <property type="evidence" value="ECO:0007669"/>
    <property type="project" value="TreeGrafter"/>
</dbReference>
<dbReference type="GO" id="GO:0003723">
    <property type="term" value="F:RNA binding"/>
    <property type="evidence" value="ECO:0007669"/>
    <property type="project" value="InterPro"/>
</dbReference>
<comment type="similarity">
    <text evidence="1">Belongs to the IF-1 family.</text>
</comment>
<sequence length="70" mass="8110">MVNSNIIEFYDAIVVGILPDARFQLELSNKNIIAAYISGKIRINNIRILLGDKVKVDSKKRIVYRYIDKR</sequence>
<reference evidence="7" key="1">
    <citation type="submission" date="2015-05" db="EMBL/GenBank/DDBJ databases">
        <title>Draft genome sequence of 'Candidatus Phytoplasma Pruni' strain CX, a plant pathogenic bacterium.</title>
        <authorList>
            <person name="Lee I.-M."/>
            <person name="Bottner-Parker K.D."/>
            <person name="Shao J."/>
            <person name="Gundersen-Rindal D.E."/>
            <person name="Zhao Y."/>
            <person name="Davis R.E."/>
        </authorList>
    </citation>
    <scope>NUCLEOTIDE SEQUENCE [LARGE SCALE GENOMIC DNA]</scope>
    <source>
        <strain evidence="7">CX</strain>
    </source>
</reference>